<evidence type="ECO:0000313" key="2">
    <source>
        <dbReference type="EMBL" id="JAE01788.1"/>
    </source>
</evidence>
<dbReference type="EMBL" id="GBRH01196108">
    <property type="protein sequence ID" value="JAE01788.1"/>
    <property type="molecule type" value="Transcribed_RNA"/>
</dbReference>
<accession>A0A0A9F0G2</accession>
<protein>
    <submittedName>
        <fullName evidence="2">Uncharacterized protein</fullName>
    </submittedName>
</protein>
<name>A0A0A9F0G2_ARUDO</name>
<organism evidence="2">
    <name type="scientific">Arundo donax</name>
    <name type="common">Giant reed</name>
    <name type="synonym">Donax arundinaceus</name>
    <dbReference type="NCBI Taxonomy" id="35708"/>
    <lineage>
        <taxon>Eukaryota</taxon>
        <taxon>Viridiplantae</taxon>
        <taxon>Streptophyta</taxon>
        <taxon>Embryophyta</taxon>
        <taxon>Tracheophyta</taxon>
        <taxon>Spermatophyta</taxon>
        <taxon>Magnoliopsida</taxon>
        <taxon>Liliopsida</taxon>
        <taxon>Poales</taxon>
        <taxon>Poaceae</taxon>
        <taxon>PACMAD clade</taxon>
        <taxon>Arundinoideae</taxon>
        <taxon>Arundineae</taxon>
        <taxon>Arundo</taxon>
    </lineage>
</organism>
<reference evidence="2" key="1">
    <citation type="submission" date="2014-09" db="EMBL/GenBank/DDBJ databases">
        <authorList>
            <person name="Magalhaes I.L.F."/>
            <person name="Oliveira U."/>
            <person name="Santos F.R."/>
            <person name="Vidigal T.H.D.A."/>
            <person name="Brescovit A.D."/>
            <person name="Santos A.J."/>
        </authorList>
    </citation>
    <scope>NUCLEOTIDE SEQUENCE</scope>
    <source>
        <tissue evidence="2">Shoot tissue taken approximately 20 cm above the soil surface</tissue>
    </source>
</reference>
<evidence type="ECO:0000256" key="1">
    <source>
        <dbReference type="SAM" id="Phobius"/>
    </source>
</evidence>
<dbReference type="AlphaFoldDB" id="A0A0A9F0G2"/>
<sequence length="30" mass="3568">MFKLFNLRVLTIQNLLQVLCYGVIFIHSML</sequence>
<keyword evidence="1" id="KW-1133">Transmembrane helix</keyword>
<keyword evidence="1" id="KW-0472">Membrane</keyword>
<keyword evidence="1" id="KW-0812">Transmembrane</keyword>
<reference evidence="2" key="2">
    <citation type="journal article" date="2015" name="Data Brief">
        <title>Shoot transcriptome of the giant reed, Arundo donax.</title>
        <authorList>
            <person name="Barrero R.A."/>
            <person name="Guerrero F.D."/>
            <person name="Moolhuijzen P."/>
            <person name="Goolsby J.A."/>
            <person name="Tidwell J."/>
            <person name="Bellgard S.E."/>
            <person name="Bellgard M.I."/>
        </authorList>
    </citation>
    <scope>NUCLEOTIDE SEQUENCE</scope>
    <source>
        <tissue evidence="2">Shoot tissue taken approximately 20 cm above the soil surface</tissue>
    </source>
</reference>
<proteinExistence type="predicted"/>
<feature type="transmembrane region" description="Helical" evidence="1">
    <location>
        <begin position="7"/>
        <end position="27"/>
    </location>
</feature>